<feature type="coiled-coil region" evidence="1">
    <location>
        <begin position="468"/>
        <end position="581"/>
    </location>
</feature>
<feature type="compositionally biased region" description="Low complexity" evidence="2">
    <location>
        <begin position="623"/>
        <end position="651"/>
    </location>
</feature>
<comment type="caution">
    <text evidence="4">The sequence shown here is derived from an EMBL/GenBank/DDBJ whole genome shotgun (WGS) entry which is preliminary data.</text>
</comment>
<feature type="compositionally biased region" description="Basic and acidic residues" evidence="2">
    <location>
        <begin position="716"/>
        <end position="725"/>
    </location>
</feature>
<dbReference type="Pfam" id="PF13779">
    <property type="entry name" value="DUF4175"/>
    <property type="match status" value="1"/>
</dbReference>
<protein>
    <submittedName>
        <fullName evidence="4">TIGR02302 family protein</fullName>
    </submittedName>
</protein>
<sequence length="819" mass="88515">MAAERLLRAFWPLWSIALAGLAVVMLGLHDLAAIELVWIGLVIVPLAGIWALVRGLRRFRWPSGAEARARLDATLPGRPLAALGDTQAIGAGDAASRAVWEAHRARMSARLAAAKPVRPDTSLTRFDPFGLRFVALMLFAAGLLFGSVWKADTIAGMAPGRGGAVASGPTWEGWIEPPRYSGQPSLYLADLPATGVSVPEGSKVMIRLYGEVGALTLAETVSGRTEDIGSVSDPVQDFEVAQSGEITIAGPGGRSWALDVAPDAPPSVTVEGALDADAAGELSLPFAAADDFGVEHGRATVTLDLAAVDRSYGRAPEPEPREPLVIDLPMPIAGDRRAFEEVLAANLSTHPWANLPVRVHLEVADAMDQTGRSAPLETVLPGRRFFVPLAKAIIEQRQALLWNRANAAEVAMVLRAVSHRPEGLFKAETDYLRLRFAVRGIEASLGHGSGLSAESRDEIARALWDLALRIEDGDLSNAMERLRRAQERLAEAMRNGASEEEIAELMQELREAMQDYMRQLAEQQQEQGQQQAENQESMEITGDQLQDMLDRLQQLMEEGRMAEAQQLLDMLSRMMENMQIAQGQGQGQGSPGQQAMNDLQEMLRDQQDLSDESFRELQDQFNQPGQQPGQQQPGQPGQQQGEGQPGQPGQQPGEGGPGPGQGLADRQQALRDELNRQQQQMPGSGGAGEALDRAGRAMDGAEEALRGNDMAGALDRQAEAMDALRDGMQALQEEMAQGQMNGEGQPGGQQGQAAEGTGRDPLGRLSGEDGNPQTSGGLVPEETPAGRARDLQDEIRRRATDRERPEAERDYLNRLLERF</sequence>
<keyword evidence="3" id="KW-0472">Membrane</keyword>
<feature type="transmembrane region" description="Helical" evidence="3">
    <location>
        <begin position="9"/>
        <end position="28"/>
    </location>
</feature>
<feature type="region of interest" description="Disordered" evidence="2">
    <location>
        <begin position="618"/>
        <end position="819"/>
    </location>
</feature>
<evidence type="ECO:0000313" key="5">
    <source>
        <dbReference type="Proteomes" id="UP000609121"/>
    </source>
</evidence>
<feature type="transmembrane region" description="Helical" evidence="3">
    <location>
        <begin position="129"/>
        <end position="149"/>
    </location>
</feature>
<accession>A0A8J6YWS8</accession>
<evidence type="ECO:0000256" key="3">
    <source>
        <dbReference type="SAM" id="Phobius"/>
    </source>
</evidence>
<evidence type="ECO:0000256" key="1">
    <source>
        <dbReference type="SAM" id="Coils"/>
    </source>
</evidence>
<name>A0A8J6YWS8_9RHOB</name>
<dbReference type="EMBL" id="JACVXA010000044">
    <property type="protein sequence ID" value="MBE3639325.1"/>
    <property type="molecule type" value="Genomic_DNA"/>
</dbReference>
<evidence type="ECO:0000256" key="2">
    <source>
        <dbReference type="SAM" id="MobiDB-lite"/>
    </source>
</evidence>
<keyword evidence="1" id="KW-0175">Coiled coil</keyword>
<evidence type="ECO:0000313" key="4">
    <source>
        <dbReference type="EMBL" id="MBE3639325.1"/>
    </source>
</evidence>
<dbReference type="InterPro" id="IPR012683">
    <property type="entry name" value="CHP02302_TM"/>
</dbReference>
<keyword evidence="3" id="KW-0812">Transmembrane</keyword>
<dbReference type="Proteomes" id="UP000609121">
    <property type="component" value="Unassembled WGS sequence"/>
</dbReference>
<feature type="compositionally biased region" description="Gly residues" evidence="2">
    <location>
        <begin position="652"/>
        <end position="661"/>
    </location>
</feature>
<proteinExistence type="predicted"/>
<reference evidence="4" key="1">
    <citation type="submission" date="2020-09" db="EMBL/GenBank/DDBJ databases">
        <title>A novel bacterium of genus Mangrovicoccus, isolated from South China Sea.</title>
        <authorList>
            <person name="Huang H."/>
            <person name="Mo K."/>
            <person name="Hu Y."/>
        </authorList>
    </citation>
    <scope>NUCLEOTIDE SEQUENCE</scope>
    <source>
        <strain evidence="4">HB182678</strain>
    </source>
</reference>
<organism evidence="4 5">
    <name type="scientific">Mangrovicoccus algicola</name>
    <dbReference type="NCBI Taxonomy" id="2771008"/>
    <lineage>
        <taxon>Bacteria</taxon>
        <taxon>Pseudomonadati</taxon>
        <taxon>Pseudomonadota</taxon>
        <taxon>Alphaproteobacteria</taxon>
        <taxon>Rhodobacterales</taxon>
        <taxon>Paracoccaceae</taxon>
        <taxon>Mangrovicoccus</taxon>
    </lineage>
</organism>
<dbReference type="AlphaFoldDB" id="A0A8J6YWS8"/>
<keyword evidence="5" id="KW-1185">Reference proteome</keyword>
<feature type="transmembrane region" description="Helical" evidence="3">
    <location>
        <begin position="34"/>
        <end position="53"/>
    </location>
</feature>
<keyword evidence="3" id="KW-1133">Transmembrane helix</keyword>
<dbReference type="NCBIfam" id="TIGR02302">
    <property type="entry name" value="aProt_lowcomp"/>
    <property type="match status" value="1"/>
</dbReference>
<feature type="compositionally biased region" description="Basic and acidic residues" evidence="2">
    <location>
        <begin position="787"/>
        <end position="819"/>
    </location>
</feature>
<gene>
    <name evidence="4" type="ORF">ICN82_14085</name>
</gene>